<name>A0A914ZS16_PARUN</name>
<dbReference type="AlphaFoldDB" id="A0A914ZS16"/>
<reference evidence="3" key="1">
    <citation type="submission" date="2022-11" db="UniProtKB">
        <authorList>
            <consortium name="WormBaseParasite"/>
        </authorList>
    </citation>
    <scope>IDENTIFICATION</scope>
</reference>
<dbReference type="WBParaSite" id="PgB07_g088_t01">
    <property type="protein sequence ID" value="PgB07_g088_t01"/>
    <property type="gene ID" value="PgB07_g088"/>
</dbReference>
<feature type="compositionally biased region" description="Basic and acidic residues" evidence="1">
    <location>
        <begin position="66"/>
        <end position="76"/>
    </location>
</feature>
<feature type="compositionally biased region" description="Low complexity" evidence="1">
    <location>
        <begin position="42"/>
        <end position="60"/>
    </location>
</feature>
<proteinExistence type="predicted"/>
<dbReference type="Proteomes" id="UP000887569">
    <property type="component" value="Unplaced"/>
</dbReference>
<protein>
    <submittedName>
        <fullName evidence="3">Uncharacterized protein</fullName>
    </submittedName>
</protein>
<keyword evidence="2" id="KW-1185">Reference proteome</keyword>
<sequence>MMDDQSAHYGSIDVELFRRKILEKAGFNRKQTHSPVPKSPRHSSLSSGSPAETPSSTPSENQYAVPEHRSRDHDGNNMHVPTGAHMDTQTVSSDTFTIAKMPCGSEDAQANSTLRRRPFGFPRWRSNDALSASLVATKSSVEIPPDSTIPPHRLRKHEENEKKAQHAKSLMMQRGGSPVRLHKGKSLDSLTMQLDYKPWYDRSRIRESVSRESIADFGAAKSRFEYTLTPTKSLHHIDRAERYSQSNSVLMEEPSFTYDANIARDNFEPHDKRVLRERRKQQVRAVTMLLLRGTFLTVSYQFRAKSVDVHLAVNKA</sequence>
<evidence type="ECO:0000313" key="2">
    <source>
        <dbReference type="Proteomes" id="UP000887569"/>
    </source>
</evidence>
<evidence type="ECO:0000313" key="3">
    <source>
        <dbReference type="WBParaSite" id="PgB07_g088_t01"/>
    </source>
</evidence>
<evidence type="ECO:0000256" key="1">
    <source>
        <dbReference type="SAM" id="MobiDB-lite"/>
    </source>
</evidence>
<feature type="region of interest" description="Disordered" evidence="1">
    <location>
        <begin position="26"/>
        <end position="87"/>
    </location>
</feature>
<accession>A0A914ZS16</accession>
<organism evidence="2 3">
    <name type="scientific">Parascaris univalens</name>
    <name type="common">Nematode worm</name>
    <dbReference type="NCBI Taxonomy" id="6257"/>
    <lineage>
        <taxon>Eukaryota</taxon>
        <taxon>Metazoa</taxon>
        <taxon>Ecdysozoa</taxon>
        <taxon>Nematoda</taxon>
        <taxon>Chromadorea</taxon>
        <taxon>Rhabditida</taxon>
        <taxon>Spirurina</taxon>
        <taxon>Ascaridomorpha</taxon>
        <taxon>Ascaridoidea</taxon>
        <taxon>Ascarididae</taxon>
        <taxon>Parascaris</taxon>
    </lineage>
</organism>